<dbReference type="EMBL" id="QRZA01000013">
    <property type="protein sequence ID" value="RGV33394.1"/>
    <property type="molecule type" value="Genomic_DNA"/>
</dbReference>
<evidence type="ECO:0000313" key="14">
    <source>
        <dbReference type="Proteomes" id="UP000286063"/>
    </source>
</evidence>
<evidence type="ECO:0000313" key="8">
    <source>
        <dbReference type="EMBL" id="HJF70592.1"/>
    </source>
</evidence>
<evidence type="ECO:0000256" key="5">
    <source>
        <dbReference type="ARBA" id="ARBA00023237"/>
    </source>
</evidence>
<dbReference type="OrthoDB" id="630434at2"/>
<dbReference type="InterPro" id="IPR012944">
    <property type="entry name" value="SusD_RagB_dom"/>
</dbReference>
<evidence type="ECO:0000259" key="7">
    <source>
        <dbReference type="Pfam" id="PF14322"/>
    </source>
</evidence>
<dbReference type="EMBL" id="QRPV01000012">
    <property type="protein sequence ID" value="RHM42544.1"/>
    <property type="molecule type" value="Genomic_DNA"/>
</dbReference>
<comment type="subcellular location">
    <subcellularLocation>
        <location evidence="1">Cell outer membrane</location>
    </subcellularLocation>
</comment>
<evidence type="ECO:0000313" key="11">
    <source>
        <dbReference type="EMBL" id="RHM42544.1"/>
    </source>
</evidence>
<dbReference type="PROSITE" id="PS51257">
    <property type="entry name" value="PROKAR_LIPOPROTEIN"/>
    <property type="match status" value="1"/>
</dbReference>
<dbReference type="AlphaFoldDB" id="A0A415QH82"/>
<protein>
    <submittedName>
        <fullName evidence="11">RagB/SusD family nutrient uptake outer membrane protein</fullName>
    </submittedName>
</protein>
<dbReference type="SUPFAM" id="SSF48452">
    <property type="entry name" value="TPR-like"/>
    <property type="match status" value="1"/>
</dbReference>
<evidence type="ECO:0000256" key="3">
    <source>
        <dbReference type="ARBA" id="ARBA00022729"/>
    </source>
</evidence>
<sequence length="498" mass="57192">MNKNVVYIIGLLMMVTSCSDFLEPKSQSEFVPKNAVSLNEMLLGDAYPQPNVSSCYLFSLQTMLDDDICCSSLPYTAYQVAQLPGYNALYSWQPDMFYLMGEVNIFYNVWESYYQFILGANAALDYIDDMVGTYEEKAIVKAQSYALRALYYFNLVNLFGEPYNHNKKALGVPLKISSELTSTLPARNTVEEVYTQIEKDLNEAEKFYLSLPESSQFSKNYRTSLPMVQLLKSRVYLHMERWSEAAEYADKVISDWSFSLVDLNTLPAPTAKEPYYNFISFDCSETIWLYGSVDDVTKYNKFIIGGQDKQPRWYMFNASTDLLTGYVGGDLRKERYIVKEYSDPTIYLTFGKYLISSTHVPSSGTEFGVAFRLAEAYLNLAEGAALSNDPVTARAAINTLREHRFTPETYTPMPELTGQDLVDYIRQERRLELCYEGFRWFDLRRYGMPSFSRDWVVNGEKVATYVIAEKDPSYTLPIPEQVLEKNKNLEQNTLANPR</sequence>
<comment type="similarity">
    <text evidence="2">Belongs to the SusD family.</text>
</comment>
<dbReference type="Pfam" id="PF07980">
    <property type="entry name" value="SusD_RagB"/>
    <property type="match status" value="1"/>
</dbReference>
<keyword evidence="3" id="KW-0732">Signal</keyword>
<dbReference type="EMBL" id="DYVS01000124">
    <property type="protein sequence ID" value="HJF70592.1"/>
    <property type="molecule type" value="Genomic_DNA"/>
</dbReference>
<dbReference type="InterPro" id="IPR033985">
    <property type="entry name" value="SusD-like_N"/>
</dbReference>
<evidence type="ECO:0000313" key="12">
    <source>
        <dbReference type="Proteomes" id="UP000283589"/>
    </source>
</evidence>
<comment type="caution">
    <text evidence="11">The sequence shown here is derived from an EMBL/GenBank/DDBJ whole genome shotgun (WGS) entry which is preliminary data.</text>
</comment>
<dbReference type="InterPro" id="IPR011990">
    <property type="entry name" value="TPR-like_helical_dom_sf"/>
</dbReference>
<dbReference type="Proteomes" id="UP000283589">
    <property type="component" value="Unassembled WGS sequence"/>
</dbReference>
<dbReference type="Proteomes" id="UP000286038">
    <property type="component" value="Unassembled WGS sequence"/>
</dbReference>
<reference evidence="8" key="2">
    <citation type="journal article" date="2021" name="PeerJ">
        <title>Extensive microbial diversity within the chicken gut microbiome revealed by metagenomics and culture.</title>
        <authorList>
            <person name="Gilroy R."/>
            <person name="Ravi A."/>
            <person name="Getino M."/>
            <person name="Pursley I."/>
            <person name="Horton D.L."/>
            <person name="Alikhan N.F."/>
            <person name="Baker D."/>
            <person name="Gharbi K."/>
            <person name="Hall N."/>
            <person name="Watson M."/>
            <person name="Adriaenssens E.M."/>
            <person name="Foster-Nyarko E."/>
            <person name="Jarju S."/>
            <person name="Secka A."/>
            <person name="Antonio M."/>
            <person name="Oren A."/>
            <person name="Chaudhuri R.R."/>
            <person name="La Ragione R."/>
            <person name="Hildebrand F."/>
            <person name="Pallen M.J."/>
        </authorList>
    </citation>
    <scope>NUCLEOTIDE SEQUENCE</scope>
    <source>
        <strain evidence="8">6966</strain>
    </source>
</reference>
<evidence type="ECO:0000256" key="4">
    <source>
        <dbReference type="ARBA" id="ARBA00023136"/>
    </source>
</evidence>
<feature type="domain" description="RagB/SusD" evidence="6">
    <location>
        <begin position="369"/>
        <end position="492"/>
    </location>
</feature>
<keyword evidence="4" id="KW-0472">Membrane</keyword>
<evidence type="ECO:0000256" key="1">
    <source>
        <dbReference type="ARBA" id="ARBA00004442"/>
    </source>
</evidence>
<dbReference type="Gene3D" id="1.25.40.390">
    <property type="match status" value="1"/>
</dbReference>
<gene>
    <name evidence="9" type="ORF">DWW18_10915</name>
    <name evidence="11" type="ORF">DWZ68_11130</name>
    <name evidence="10" type="ORF">DXA50_07520</name>
    <name evidence="8" type="ORF">K8V05_07540</name>
</gene>
<evidence type="ECO:0000259" key="6">
    <source>
        <dbReference type="Pfam" id="PF07980"/>
    </source>
</evidence>
<reference evidence="8" key="3">
    <citation type="submission" date="2021-09" db="EMBL/GenBank/DDBJ databases">
        <authorList>
            <person name="Gilroy R."/>
        </authorList>
    </citation>
    <scope>NUCLEOTIDE SEQUENCE</scope>
    <source>
        <strain evidence="8">6966</strain>
    </source>
</reference>
<evidence type="ECO:0000313" key="10">
    <source>
        <dbReference type="EMBL" id="RGY18916.1"/>
    </source>
</evidence>
<dbReference type="RefSeq" id="WP_117774912.1">
    <property type="nucleotide sequence ID" value="NZ_CABJDM010000012.1"/>
</dbReference>
<dbReference type="GO" id="GO:0009279">
    <property type="term" value="C:cell outer membrane"/>
    <property type="evidence" value="ECO:0007669"/>
    <property type="project" value="UniProtKB-SubCell"/>
</dbReference>
<evidence type="ECO:0000313" key="13">
    <source>
        <dbReference type="Proteomes" id="UP000286038"/>
    </source>
</evidence>
<organism evidence="11 13">
    <name type="scientific">Butyricimonas virosa</name>
    <dbReference type="NCBI Taxonomy" id="544645"/>
    <lineage>
        <taxon>Bacteria</taxon>
        <taxon>Pseudomonadati</taxon>
        <taxon>Bacteroidota</taxon>
        <taxon>Bacteroidia</taxon>
        <taxon>Bacteroidales</taxon>
        <taxon>Odoribacteraceae</taxon>
        <taxon>Butyricimonas</taxon>
    </lineage>
</organism>
<evidence type="ECO:0000256" key="2">
    <source>
        <dbReference type="ARBA" id="ARBA00006275"/>
    </source>
</evidence>
<feature type="domain" description="SusD-like N-terminal" evidence="7">
    <location>
        <begin position="104"/>
        <end position="237"/>
    </location>
</feature>
<keyword evidence="5" id="KW-0998">Cell outer membrane</keyword>
<dbReference type="CDD" id="cd08977">
    <property type="entry name" value="SusD"/>
    <property type="match status" value="1"/>
</dbReference>
<proteinExistence type="inferred from homology"/>
<name>A0A415QH82_9BACT</name>
<reference evidence="12 13" key="1">
    <citation type="submission" date="2018-08" db="EMBL/GenBank/DDBJ databases">
        <title>A genome reference for cultivated species of the human gut microbiota.</title>
        <authorList>
            <person name="Zou Y."/>
            <person name="Xue W."/>
            <person name="Luo G."/>
        </authorList>
    </citation>
    <scope>NUCLEOTIDE SEQUENCE [LARGE SCALE GENOMIC DNA]</scope>
    <source>
        <strain evidence="9 12">AF14-49</strain>
        <strain evidence="11 13">AF34-33</strain>
        <strain evidence="10 14">OF02-7</strain>
    </source>
</reference>
<dbReference type="Pfam" id="PF14322">
    <property type="entry name" value="SusD-like_3"/>
    <property type="match status" value="1"/>
</dbReference>
<evidence type="ECO:0000313" key="9">
    <source>
        <dbReference type="EMBL" id="RGV33394.1"/>
    </source>
</evidence>
<dbReference type="Proteomes" id="UP000742098">
    <property type="component" value="Unassembled WGS sequence"/>
</dbReference>
<dbReference type="EMBL" id="QSCR01000009">
    <property type="protein sequence ID" value="RGY18916.1"/>
    <property type="molecule type" value="Genomic_DNA"/>
</dbReference>
<accession>A0A415QH82</accession>
<dbReference type="STRING" id="1121130.GCA_000519105_02065"/>
<dbReference type="Proteomes" id="UP000286063">
    <property type="component" value="Unassembled WGS sequence"/>
</dbReference>